<dbReference type="AlphaFoldDB" id="A0A6A5X317"/>
<dbReference type="OrthoDB" id="6133115at2759"/>
<dbReference type="InterPro" id="IPR005829">
    <property type="entry name" value="Sugar_transporter_CS"/>
</dbReference>
<dbReference type="InterPro" id="IPR003663">
    <property type="entry name" value="Sugar/inositol_transpt"/>
</dbReference>
<dbReference type="PROSITE" id="PS50850">
    <property type="entry name" value="MFS"/>
    <property type="match status" value="1"/>
</dbReference>
<comment type="subcellular location">
    <subcellularLocation>
        <location evidence="1">Membrane</location>
        <topology evidence="1">Multi-pass membrane protein</topology>
    </subcellularLocation>
</comment>
<dbReference type="PROSITE" id="PS00217">
    <property type="entry name" value="SUGAR_TRANSPORT_2"/>
    <property type="match status" value="1"/>
</dbReference>
<dbReference type="GO" id="GO:0005351">
    <property type="term" value="F:carbohydrate:proton symporter activity"/>
    <property type="evidence" value="ECO:0007669"/>
    <property type="project" value="TreeGrafter"/>
</dbReference>
<evidence type="ECO:0000259" key="9">
    <source>
        <dbReference type="PROSITE" id="PS50850"/>
    </source>
</evidence>
<feature type="transmembrane region" description="Helical" evidence="8">
    <location>
        <begin position="166"/>
        <end position="186"/>
    </location>
</feature>
<feature type="transmembrane region" description="Helical" evidence="8">
    <location>
        <begin position="352"/>
        <end position="376"/>
    </location>
</feature>
<keyword evidence="5 8" id="KW-1133">Transmembrane helix</keyword>
<dbReference type="PRINTS" id="PR00171">
    <property type="entry name" value="SUGRTRNSPORT"/>
</dbReference>
<dbReference type="EMBL" id="ML977557">
    <property type="protein sequence ID" value="KAF2007286.1"/>
    <property type="molecule type" value="Genomic_DNA"/>
</dbReference>
<dbReference type="PANTHER" id="PTHR48022:SF31">
    <property type="entry name" value="HEXOSE TRANSPORTER"/>
    <property type="match status" value="1"/>
</dbReference>
<evidence type="ECO:0000256" key="7">
    <source>
        <dbReference type="RuleBase" id="RU003346"/>
    </source>
</evidence>
<dbReference type="SUPFAM" id="SSF103473">
    <property type="entry name" value="MFS general substrate transporter"/>
    <property type="match status" value="1"/>
</dbReference>
<feature type="transmembrane region" description="Helical" evidence="8">
    <location>
        <begin position="382"/>
        <end position="401"/>
    </location>
</feature>
<feature type="transmembrane region" description="Helical" evidence="8">
    <location>
        <begin position="135"/>
        <end position="154"/>
    </location>
</feature>
<feature type="domain" description="Major facilitator superfamily (MFS) profile" evidence="9">
    <location>
        <begin position="39"/>
        <end position="475"/>
    </location>
</feature>
<evidence type="ECO:0000256" key="3">
    <source>
        <dbReference type="ARBA" id="ARBA00022448"/>
    </source>
</evidence>
<accession>A0A6A5X317</accession>
<sequence length="507" mass="55427">MGESASITTATEPTVISSTSRRYVSGLVSENPNILNSLFFLLAAFQAVQNGYDSSVMNALNILPSYTEYFVLTTTTLSLNTASVWVGGIVSGFLDGAFCDWQGRKRTMLWSSLICIVGAVLQTCAQNIATFVASRIIIGFGLGLAGVGASAYLAEVVTIQWRPFILGFYWDAWWIGALIAAGITYGTKDILNTWAWRSPSLIQIVPSVLCIAILPFVPESPRWLAYQDRSDDALEVLAVAHARGDKSNQVVITEHQEITETLAFEKVSGSVSPLDIVRTPGNRKRLLLCLSVATFSMTMGNNVVTYYLGTMLNQAGVTDLNTQLKVNITISAWSLICSLAGTVYIDKLGRRLLVIISTLLGTIFLFLVGGFSALYGDGSNTSGSYATVAMMFLFMGAYSFGWTPLSMMYPVEVLNYSTRATGMGMFTFWSNGMGLLITFAFPYSFNAISWKTYIVNASFDVLTLAFVWYFWVETQGKSLEEVDVLMDGEKHSDVPDPMDVINGKAIV</sequence>
<evidence type="ECO:0000256" key="6">
    <source>
        <dbReference type="ARBA" id="ARBA00023136"/>
    </source>
</evidence>
<dbReference type="Pfam" id="PF00083">
    <property type="entry name" value="Sugar_tr"/>
    <property type="match status" value="1"/>
</dbReference>
<keyword evidence="4 8" id="KW-0812">Transmembrane</keyword>
<dbReference type="PANTHER" id="PTHR48022">
    <property type="entry name" value="PLASTIDIC GLUCOSE TRANSPORTER 4"/>
    <property type="match status" value="1"/>
</dbReference>
<protein>
    <submittedName>
        <fullName evidence="10">General substrate transporter</fullName>
    </submittedName>
</protein>
<keyword evidence="6 8" id="KW-0472">Membrane</keyword>
<dbReference type="InterPro" id="IPR050360">
    <property type="entry name" value="MFS_Sugar_Transporters"/>
</dbReference>
<reference evidence="10" key="1">
    <citation type="journal article" date="2020" name="Stud. Mycol.">
        <title>101 Dothideomycetes genomes: a test case for predicting lifestyles and emergence of pathogens.</title>
        <authorList>
            <person name="Haridas S."/>
            <person name="Albert R."/>
            <person name="Binder M."/>
            <person name="Bloem J."/>
            <person name="Labutti K."/>
            <person name="Salamov A."/>
            <person name="Andreopoulos B."/>
            <person name="Baker S."/>
            <person name="Barry K."/>
            <person name="Bills G."/>
            <person name="Bluhm B."/>
            <person name="Cannon C."/>
            <person name="Castanera R."/>
            <person name="Culley D."/>
            <person name="Daum C."/>
            <person name="Ezra D."/>
            <person name="Gonzalez J."/>
            <person name="Henrissat B."/>
            <person name="Kuo A."/>
            <person name="Liang C."/>
            <person name="Lipzen A."/>
            <person name="Lutzoni F."/>
            <person name="Magnuson J."/>
            <person name="Mondo S."/>
            <person name="Nolan M."/>
            <person name="Ohm R."/>
            <person name="Pangilinan J."/>
            <person name="Park H.-J."/>
            <person name="Ramirez L."/>
            <person name="Alfaro M."/>
            <person name="Sun H."/>
            <person name="Tritt A."/>
            <person name="Yoshinaga Y."/>
            <person name="Zwiers L.-H."/>
            <person name="Turgeon B."/>
            <person name="Goodwin S."/>
            <person name="Spatafora J."/>
            <person name="Crous P."/>
            <person name="Grigoriev I."/>
        </authorList>
    </citation>
    <scope>NUCLEOTIDE SEQUENCE</scope>
    <source>
        <strain evidence="10">CBS 123094</strain>
    </source>
</reference>
<keyword evidence="11" id="KW-1185">Reference proteome</keyword>
<evidence type="ECO:0000256" key="4">
    <source>
        <dbReference type="ARBA" id="ARBA00022692"/>
    </source>
</evidence>
<feature type="transmembrane region" description="Helical" evidence="8">
    <location>
        <begin position="453"/>
        <end position="472"/>
    </location>
</feature>
<name>A0A6A5X317_9PLEO</name>
<comment type="similarity">
    <text evidence="2 7">Belongs to the major facilitator superfamily. Sugar transporter (TC 2.A.1.1) family.</text>
</comment>
<evidence type="ECO:0000256" key="2">
    <source>
        <dbReference type="ARBA" id="ARBA00010992"/>
    </source>
</evidence>
<dbReference type="InterPro" id="IPR036259">
    <property type="entry name" value="MFS_trans_sf"/>
</dbReference>
<feature type="transmembrane region" description="Helical" evidence="8">
    <location>
        <begin position="422"/>
        <end position="441"/>
    </location>
</feature>
<evidence type="ECO:0000313" key="11">
    <source>
        <dbReference type="Proteomes" id="UP000799779"/>
    </source>
</evidence>
<evidence type="ECO:0000256" key="8">
    <source>
        <dbReference type="SAM" id="Phobius"/>
    </source>
</evidence>
<gene>
    <name evidence="10" type="ORF">P154DRAFT_558575</name>
</gene>
<feature type="transmembrane region" description="Helical" evidence="8">
    <location>
        <begin position="198"/>
        <end position="217"/>
    </location>
</feature>
<dbReference type="Proteomes" id="UP000799779">
    <property type="component" value="Unassembled WGS sequence"/>
</dbReference>
<feature type="transmembrane region" description="Helical" evidence="8">
    <location>
        <begin position="286"/>
        <end position="308"/>
    </location>
</feature>
<feature type="transmembrane region" description="Helical" evidence="8">
    <location>
        <begin position="107"/>
        <end position="129"/>
    </location>
</feature>
<keyword evidence="3 7" id="KW-0813">Transport</keyword>
<organism evidence="10 11">
    <name type="scientific">Amniculicola lignicola CBS 123094</name>
    <dbReference type="NCBI Taxonomy" id="1392246"/>
    <lineage>
        <taxon>Eukaryota</taxon>
        <taxon>Fungi</taxon>
        <taxon>Dikarya</taxon>
        <taxon>Ascomycota</taxon>
        <taxon>Pezizomycotina</taxon>
        <taxon>Dothideomycetes</taxon>
        <taxon>Pleosporomycetidae</taxon>
        <taxon>Pleosporales</taxon>
        <taxon>Amniculicolaceae</taxon>
        <taxon>Amniculicola</taxon>
    </lineage>
</organism>
<evidence type="ECO:0000256" key="5">
    <source>
        <dbReference type="ARBA" id="ARBA00022989"/>
    </source>
</evidence>
<proteinExistence type="inferred from homology"/>
<dbReference type="InterPro" id="IPR020846">
    <property type="entry name" value="MFS_dom"/>
</dbReference>
<dbReference type="FunFam" id="1.20.1250.20:FF:000134">
    <property type="entry name" value="MFS sugar transporter protein"/>
    <property type="match status" value="1"/>
</dbReference>
<dbReference type="Gene3D" id="1.20.1250.20">
    <property type="entry name" value="MFS general substrate transporter like domains"/>
    <property type="match status" value="1"/>
</dbReference>
<evidence type="ECO:0000313" key="10">
    <source>
        <dbReference type="EMBL" id="KAF2007286.1"/>
    </source>
</evidence>
<evidence type="ECO:0000256" key="1">
    <source>
        <dbReference type="ARBA" id="ARBA00004141"/>
    </source>
</evidence>
<dbReference type="GO" id="GO:0016020">
    <property type="term" value="C:membrane"/>
    <property type="evidence" value="ECO:0007669"/>
    <property type="project" value="UniProtKB-SubCell"/>
</dbReference>
<feature type="transmembrane region" description="Helical" evidence="8">
    <location>
        <begin position="328"/>
        <end position="345"/>
    </location>
</feature>
<dbReference type="InterPro" id="IPR005828">
    <property type="entry name" value="MFS_sugar_transport-like"/>
</dbReference>
<dbReference type="NCBIfam" id="TIGR00879">
    <property type="entry name" value="SP"/>
    <property type="match status" value="1"/>
</dbReference>